<sequence>MDAPDRSFPDLVSLLKSWIPWRSEPTNVSRDFWMPDQSCRVCYECDSQFTLFNRRHHCRHCGRVFCAKCTSNWIPAPATEPRPPREDWEKIRVCNYCFKQWEQGSTTAVDNNGIQVVSLDPSSSPSATSFISSKSSATGNSSSITFASVPQSGGVSPPQSLGMEAALGIQHAAESGRHKDPSIETALLDPSPKQFGCRVDRIRVNDEDDEFGVYQLDSNRRHFTPVNGYYEHMQFDDIYDEYGLQKVHPDGEAVDTKSLSSLSLYASFDSRTSEEVQQLVRKEGEPDVGEECEAPSTLYEVEDVNTEPVDFENNGVLWLPPEPENEEDEREALLFDDDDDGAATGEWGYLRSSGSFGSGELRNRDKSNEEHKRAMKNVVDGHFRALVAQLLQVENIPVGEENEKESWLEIITSLSWEAATLLKPDMSKSAGMDPGGYVKVKCIASGLRSESMVIKGVVFKKNVAHRRMTSKIEKPRIMILGGALEYQRVTNLLSSFDTLLQQEMDHLKMAVAKIDSHNPDVLLVEKSVSRHAQEYLLAKDITLVLNIKRPLLERIARCSGGQVVPTVDHLSSQKLGCCDMFHVERFLEEHGAAGQSGKKLSKTLMYFEGCPKPLGCTILLRGANGDELKKVKHVVQYGVFAAYHLALETSFLADEGASLPDLPLNSPITVALPDKTIERSISTIPGFAFPIGEMAFGSQFGVEPQRSTSLPNQGLNNVTPIQKVEMQECPRLSVPPGSFSIKQAIRCSIQNLSDSSFSEASPFLMPEERTFENLVNVRPDTGDSIMPNGLVMFPELSGQSSISNNVQNESCESDAISKNLDQSSLQLDTKQVHEEIASSKEEFPPSPSDHQSILVTLSSRCVWKGTVCERSHLFRIKYYGNFDKPLGRFLRDHLFDQSYRCRSCEMPSEAHVHCYTHRQGTLTISVKKLPEFLLPGEREGKIWMWHRCLRCPRTNGFPPATRRIVMSDAAWGLSFGKFLELSFSNHAAASRVASCGHSLHRDCLRFYGFGKMVACFRYASIDVHSVYLPPPKLDFNYENQEWIQQELNEVVARAEELFSEILQALHLQMERKFGSVTPSCGIKVPDTRRQLADLEGMLQDEKTEFTDSLQKISSKEVKKGQPLVDILEINRLRRQLIFQSYMWDGRLIYVSSSDNKISQSDVALSGLTPVKQPHEVEASYPDLPVKSDQSSDGFYSPPADTEPYRSHDHGVSSDHKSPVENINEGIDAGLHTDSVKENLSMPFSETDIHDESGPVASNPTVHKVLSDGQFPIMPSLSDTLDAAWTGKNHPIIGMTKDNSLRVSDAASLDSSITLGVADKLDVEGHAEDLTGSKWTSSPLLSSRGSDNMEDGVSWLGLPFISFYRSLNKNFLSSSQKLDEYNPVYISTFRESELQGGPKLLLPVGDSEIVIPVYDDEPTSIIAYALTSNDYLCQVSNDNTERPKEAADSTFSLQSIDSGNFQSFHSMDEMTLDSLRSLGSADESILSLSGSRSSLVLDPLFYTKAMHARVSFPDYMGKVKYTVTCYYAKRFDALRRICCPSEVDFIRSLSRCKKWGAQGGKSNVFFAKTLDDRFIIKQVTKTELESFIKFAPGYFKYLSESIGSGSPTCLAKILGIYQVTSKHLKGGKESKMDVLVMENLLFGRNVTRLYDLKGSSRSRYNPDSSGSNKVLLDQNLIEAMPTSPIFVGNKAKRLLERAVWNDTAFLASIDVMDYSLLVGVDEEKHELVLGIIDFMRQYTWDKHLETWVKASGILGGLKNSSPTVISPKQYKKRFRKAMTTYFLMVPDQWSPPAIVSSKSQTDFSEEMLQGGAAAE</sequence>
<evidence type="ECO:0000313" key="2">
    <source>
        <dbReference type="Proteomes" id="UP001060085"/>
    </source>
</evidence>
<evidence type="ECO:0000313" key="1">
    <source>
        <dbReference type="EMBL" id="KAI5679507.1"/>
    </source>
</evidence>
<accession>A0ACC0C3H6</accession>
<protein>
    <submittedName>
        <fullName evidence="1">Uncharacterized protein</fullName>
    </submittedName>
</protein>
<reference evidence="2" key="1">
    <citation type="journal article" date="2023" name="Nat. Plants">
        <title>Single-cell RNA sequencing provides a high-resolution roadmap for understanding the multicellular compartmentation of specialized metabolism.</title>
        <authorList>
            <person name="Sun S."/>
            <person name="Shen X."/>
            <person name="Li Y."/>
            <person name="Li Y."/>
            <person name="Wang S."/>
            <person name="Li R."/>
            <person name="Zhang H."/>
            <person name="Shen G."/>
            <person name="Guo B."/>
            <person name="Wei J."/>
            <person name="Xu J."/>
            <person name="St-Pierre B."/>
            <person name="Chen S."/>
            <person name="Sun C."/>
        </authorList>
    </citation>
    <scope>NUCLEOTIDE SEQUENCE [LARGE SCALE GENOMIC DNA]</scope>
</reference>
<proteinExistence type="predicted"/>
<dbReference type="Proteomes" id="UP001060085">
    <property type="component" value="Linkage Group LG01"/>
</dbReference>
<gene>
    <name evidence="1" type="ORF">M9H77_00734</name>
</gene>
<keyword evidence="2" id="KW-1185">Reference proteome</keyword>
<dbReference type="EMBL" id="CM044701">
    <property type="protein sequence ID" value="KAI5679507.1"/>
    <property type="molecule type" value="Genomic_DNA"/>
</dbReference>
<organism evidence="1 2">
    <name type="scientific">Catharanthus roseus</name>
    <name type="common">Madagascar periwinkle</name>
    <name type="synonym">Vinca rosea</name>
    <dbReference type="NCBI Taxonomy" id="4058"/>
    <lineage>
        <taxon>Eukaryota</taxon>
        <taxon>Viridiplantae</taxon>
        <taxon>Streptophyta</taxon>
        <taxon>Embryophyta</taxon>
        <taxon>Tracheophyta</taxon>
        <taxon>Spermatophyta</taxon>
        <taxon>Magnoliopsida</taxon>
        <taxon>eudicotyledons</taxon>
        <taxon>Gunneridae</taxon>
        <taxon>Pentapetalae</taxon>
        <taxon>asterids</taxon>
        <taxon>lamiids</taxon>
        <taxon>Gentianales</taxon>
        <taxon>Apocynaceae</taxon>
        <taxon>Rauvolfioideae</taxon>
        <taxon>Vinceae</taxon>
        <taxon>Catharanthinae</taxon>
        <taxon>Catharanthus</taxon>
    </lineage>
</organism>
<name>A0ACC0C3H6_CATRO</name>
<comment type="caution">
    <text evidence="1">The sequence shown here is derived from an EMBL/GenBank/DDBJ whole genome shotgun (WGS) entry which is preliminary data.</text>
</comment>